<dbReference type="EMBL" id="AJWJ01000330">
    <property type="protein sequence ID" value="KAF2071878.1"/>
    <property type="molecule type" value="Genomic_DNA"/>
</dbReference>
<dbReference type="OrthoDB" id="10649424at2759"/>
<organism evidence="3 4">
    <name type="scientific">Polysphondylium violaceum</name>
    <dbReference type="NCBI Taxonomy" id="133409"/>
    <lineage>
        <taxon>Eukaryota</taxon>
        <taxon>Amoebozoa</taxon>
        <taxon>Evosea</taxon>
        <taxon>Eumycetozoa</taxon>
        <taxon>Dictyostelia</taxon>
        <taxon>Dictyosteliales</taxon>
        <taxon>Dictyosteliaceae</taxon>
        <taxon>Polysphondylium</taxon>
    </lineage>
</organism>
<dbReference type="Proteomes" id="UP000695562">
    <property type="component" value="Unassembled WGS sequence"/>
</dbReference>
<keyword evidence="1" id="KW-0175">Coiled coil</keyword>
<gene>
    <name evidence="3" type="ORF">CYY_006805</name>
</gene>
<keyword evidence="4" id="KW-1185">Reference proteome</keyword>
<feature type="coiled-coil region" evidence="1">
    <location>
        <begin position="93"/>
        <end position="139"/>
    </location>
</feature>
<evidence type="ECO:0000313" key="4">
    <source>
        <dbReference type="Proteomes" id="UP000695562"/>
    </source>
</evidence>
<feature type="region of interest" description="Disordered" evidence="2">
    <location>
        <begin position="155"/>
        <end position="184"/>
    </location>
</feature>
<sequence length="537" mass="62431">MASKLLINRSLSKLKNQKWKNSHQIYSISSNQLYSNSNSSLLFNSSSNNNSNTNGQQQRNISFFRDSYQNFKHLMKNDPDFDVLLSDFDKQFLNSYFEKKRIAKEKKEAEKEEKLAKEAAKMQEEMSKLQEQREKMTPEQVEELKERQRKLYEDMVNKREGKTSSKKRSKSKVHEMDPDQVVDADTTNKLKAKFDEASGNRPLPYDILREDESFDRCQDYSVTLGSFTKEYEDQLKSSQVNLEEDEMDAYRTMVLEAYAHCQKNGIKVDSVDIGNLEKEDYFNLPQPIIDYCEEQLQMFEEVRPDEDPDQEKDQEGPQRPLPIRSQLGRVVQPFITRAIAGVIKVVDFVAPPLTQTNALFASMNAKGNDLEATLLENEELLFPGAKYETFKVDCVKYLIPEFLYHFFQGNLFELKSLTTDDCYHKSKTIVNTMEGQYKVLCSDIRKSKVAFYSPYIYKDVVGFSFETTIYHNIRFRDFSGKMIKDDFTKEDQYYLTKINITVTGEPKKNKMGWVIANVQLAGPPYPLPEGFPIDEDD</sequence>
<evidence type="ECO:0000313" key="3">
    <source>
        <dbReference type="EMBL" id="KAF2071878.1"/>
    </source>
</evidence>
<evidence type="ECO:0000256" key="1">
    <source>
        <dbReference type="SAM" id="Coils"/>
    </source>
</evidence>
<name>A0A8J4UYL0_9MYCE</name>
<proteinExistence type="predicted"/>
<dbReference type="AlphaFoldDB" id="A0A8J4UYL0"/>
<comment type="caution">
    <text evidence="3">The sequence shown here is derived from an EMBL/GenBank/DDBJ whole genome shotgun (WGS) entry which is preliminary data.</text>
</comment>
<protein>
    <recommendedName>
        <fullName evidence="5">Tim44-like domain-containing protein</fullName>
    </recommendedName>
</protein>
<reference evidence="3" key="1">
    <citation type="submission" date="2020-01" db="EMBL/GenBank/DDBJ databases">
        <title>Development of genomics and gene disruption for Polysphondylium violaceum indicates a role for the polyketide synthase stlB in stalk morphogenesis.</title>
        <authorList>
            <person name="Narita B."/>
            <person name="Kawabe Y."/>
            <person name="Kin K."/>
            <person name="Saito T."/>
            <person name="Gibbs R."/>
            <person name="Kuspa A."/>
            <person name="Muzny D."/>
            <person name="Queller D."/>
            <person name="Richards S."/>
            <person name="Strassman J."/>
            <person name="Sucgang R."/>
            <person name="Worley K."/>
            <person name="Schaap P."/>
        </authorList>
    </citation>
    <scope>NUCLEOTIDE SEQUENCE</scope>
    <source>
        <strain evidence="3">QSvi11</strain>
    </source>
</reference>
<evidence type="ECO:0008006" key="5">
    <source>
        <dbReference type="Google" id="ProtNLM"/>
    </source>
</evidence>
<evidence type="ECO:0000256" key="2">
    <source>
        <dbReference type="SAM" id="MobiDB-lite"/>
    </source>
</evidence>
<accession>A0A8J4UYL0</accession>